<protein>
    <submittedName>
        <fullName evidence="1">Protease inhibitor</fullName>
    </submittedName>
</protein>
<keyword evidence="1" id="KW-0646">Protease inhibitor</keyword>
<dbReference type="GO" id="GO:0030414">
    <property type="term" value="F:peptidase inhibitor activity"/>
    <property type="evidence" value="ECO:0007669"/>
    <property type="project" value="TreeGrafter"/>
</dbReference>
<gene>
    <name evidence="1" type="ORF">TCE0_033f08432</name>
</gene>
<accession>A0A6V8HA49</accession>
<dbReference type="Gene3D" id="3.80.10.10">
    <property type="entry name" value="Ribonuclease Inhibitor"/>
    <property type="match status" value="1"/>
</dbReference>
<dbReference type="InterPro" id="IPR032675">
    <property type="entry name" value="LRR_dom_sf"/>
</dbReference>
<dbReference type="InterPro" id="IPR008914">
    <property type="entry name" value="PEBP"/>
</dbReference>
<dbReference type="CDD" id="cd00866">
    <property type="entry name" value="PEBP_euk"/>
    <property type="match status" value="1"/>
</dbReference>
<dbReference type="GO" id="GO:0005543">
    <property type="term" value="F:phospholipid binding"/>
    <property type="evidence" value="ECO:0007669"/>
    <property type="project" value="TreeGrafter"/>
</dbReference>
<sequence>MPSYKNIDSYLDQIQKDKTPVLGLTVGKHSVTPGVKIPKADAQNPPELRLPQSLTSSSDTYLMIAIDIDAPFPSWRGLGPILHWVQPNLKPDPATGILSAPSADSFITNYIGPAPPPPSSPHRYCFFLYKQPAGLDVDKYVAKRGGKKVGNAARMWFDLEKYERELGLKEDMQLPTEIYDLITFHVKNAEYPHETNRGISPENRSRRQLAKLRLVNKAFCPSASRHLFRHIVIRLYSRTSTIMAFPPLVRLKEISRSPLAHHVRELEFGFEGTPNRVDDRPDLEDFVGMLSPCLAQLTNLKELSFEKPRTYFSQEETRSYVDSIVMAICNVPLPNLTALVLRFPICHDFEQFFPSKNSGAEQIPIINNILRQLQSLELELSAYTDNRHRRYGRAPILPQHAAFPNETYVSYLHQMLERAINLTSLSLSSTDILDLDPVRFPSSVQLQSLTLSGISISAHTLLALIHQSRSTLEYILLKSIKLNSQTWEYVLLETAKSPHLTDFYVESGGYPKTGGNAHLVTATPLRPGRQPNIETYSRDDLVALGALQRAVNENRVKVGLEPYGTNYYLYIEDVPQIDDFRASYF</sequence>
<dbReference type="Proteomes" id="UP000053095">
    <property type="component" value="Unassembled WGS sequence"/>
</dbReference>
<evidence type="ECO:0000313" key="1">
    <source>
        <dbReference type="EMBL" id="GAM38023.1"/>
    </source>
</evidence>
<dbReference type="GO" id="GO:0046578">
    <property type="term" value="P:regulation of Ras protein signal transduction"/>
    <property type="evidence" value="ECO:0007669"/>
    <property type="project" value="TreeGrafter"/>
</dbReference>
<name>A0A6V8HA49_TALPI</name>
<dbReference type="GO" id="GO:0030162">
    <property type="term" value="P:regulation of proteolysis"/>
    <property type="evidence" value="ECO:0007669"/>
    <property type="project" value="TreeGrafter"/>
</dbReference>
<evidence type="ECO:0000313" key="2">
    <source>
        <dbReference type="Proteomes" id="UP000053095"/>
    </source>
</evidence>
<reference evidence="2" key="1">
    <citation type="journal article" date="2015" name="Genome Announc.">
        <title>Draft genome sequence of Talaromyces cellulolyticus strain Y-94, a source of lignocellulosic biomass-degrading enzymes.</title>
        <authorList>
            <person name="Fujii T."/>
            <person name="Koike H."/>
            <person name="Sawayama S."/>
            <person name="Yano S."/>
            <person name="Inoue H."/>
        </authorList>
    </citation>
    <scope>NUCLEOTIDE SEQUENCE [LARGE SCALE GENOMIC DNA]</scope>
    <source>
        <strain evidence="2">Y-94</strain>
    </source>
</reference>
<dbReference type="PANTHER" id="PTHR11362:SF78">
    <property type="entry name" value="PROTEASE INHIBITOR"/>
    <property type="match status" value="1"/>
</dbReference>
<dbReference type="Pfam" id="PF01161">
    <property type="entry name" value="PBP"/>
    <property type="match status" value="1"/>
</dbReference>
<dbReference type="EMBL" id="DF933829">
    <property type="protein sequence ID" value="GAM38023.1"/>
    <property type="molecule type" value="Genomic_DNA"/>
</dbReference>
<keyword evidence="2" id="KW-1185">Reference proteome</keyword>
<dbReference type="PANTHER" id="PTHR11362">
    <property type="entry name" value="PHOSPHATIDYLETHANOLAMINE-BINDING PROTEIN"/>
    <property type="match status" value="1"/>
</dbReference>
<comment type="caution">
    <text evidence="1">The sequence shown here is derived from an EMBL/GenBank/DDBJ whole genome shotgun (WGS) entry which is preliminary data.</text>
</comment>
<dbReference type="Gene3D" id="3.90.280.10">
    <property type="entry name" value="PEBP-like"/>
    <property type="match status" value="1"/>
</dbReference>
<dbReference type="InterPro" id="IPR035810">
    <property type="entry name" value="PEBP_euk"/>
</dbReference>
<dbReference type="SUPFAM" id="SSF52047">
    <property type="entry name" value="RNI-like"/>
    <property type="match status" value="1"/>
</dbReference>
<dbReference type="SUPFAM" id="SSF49777">
    <property type="entry name" value="PEBP-like"/>
    <property type="match status" value="1"/>
</dbReference>
<dbReference type="InterPro" id="IPR036610">
    <property type="entry name" value="PEBP-like_sf"/>
</dbReference>
<proteinExistence type="predicted"/>
<organism evidence="1 2">
    <name type="scientific">Talaromyces pinophilus</name>
    <name type="common">Penicillium pinophilum</name>
    <dbReference type="NCBI Taxonomy" id="128442"/>
    <lineage>
        <taxon>Eukaryota</taxon>
        <taxon>Fungi</taxon>
        <taxon>Dikarya</taxon>
        <taxon>Ascomycota</taxon>
        <taxon>Pezizomycotina</taxon>
        <taxon>Eurotiomycetes</taxon>
        <taxon>Eurotiomycetidae</taxon>
        <taxon>Eurotiales</taxon>
        <taxon>Trichocomaceae</taxon>
        <taxon>Talaromyces</taxon>
        <taxon>Talaromyces sect. Talaromyces</taxon>
    </lineage>
</organism>
<dbReference type="AlphaFoldDB" id="A0A6V8HA49"/>